<keyword evidence="2" id="KW-1185">Reference proteome</keyword>
<name>A0A7W7J0L5_9FLAO</name>
<evidence type="ECO:0000313" key="2">
    <source>
        <dbReference type="Proteomes" id="UP000561681"/>
    </source>
</evidence>
<proteinExistence type="predicted"/>
<evidence type="ECO:0000313" key="1">
    <source>
        <dbReference type="EMBL" id="MBB4803340.1"/>
    </source>
</evidence>
<reference evidence="1 2" key="1">
    <citation type="submission" date="2020-08" db="EMBL/GenBank/DDBJ databases">
        <title>Functional genomics of gut bacteria from endangered species of beetles.</title>
        <authorList>
            <person name="Carlos-Shanley C."/>
        </authorList>
    </citation>
    <scope>NUCLEOTIDE SEQUENCE [LARGE SCALE GENOMIC DNA]</scope>
    <source>
        <strain evidence="1 2">S00142</strain>
    </source>
</reference>
<comment type="caution">
    <text evidence="1">The sequence shown here is derived from an EMBL/GenBank/DDBJ whole genome shotgun (WGS) entry which is preliminary data.</text>
</comment>
<dbReference type="RefSeq" id="WP_184164675.1">
    <property type="nucleotide sequence ID" value="NZ_JACHLD010000005.1"/>
</dbReference>
<protein>
    <submittedName>
        <fullName evidence="1">Uncharacterized protein</fullName>
    </submittedName>
</protein>
<dbReference type="AlphaFoldDB" id="A0A7W7J0L5"/>
<dbReference type="EMBL" id="JACHLD010000005">
    <property type="protein sequence ID" value="MBB4803340.1"/>
    <property type="molecule type" value="Genomic_DNA"/>
</dbReference>
<gene>
    <name evidence="1" type="ORF">HNP37_003415</name>
</gene>
<accession>A0A7W7J0L5</accession>
<organism evidence="1 2">
    <name type="scientific">Flavobacterium nitrogenifigens</name>
    <dbReference type="NCBI Taxonomy" id="1617283"/>
    <lineage>
        <taxon>Bacteria</taxon>
        <taxon>Pseudomonadati</taxon>
        <taxon>Bacteroidota</taxon>
        <taxon>Flavobacteriia</taxon>
        <taxon>Flavobacteriales</taxon>
        <taxon>Flavobacteriaceae</taxon>
        <taxon>Flavobacterium</taxon>
    </lineage>
</organism>
<sequence length="77" mass="9094">MKQEHKIILELLASYLEENPSQRFGQALFNLSINEFQKTADPRNPNYNIRDIHGDNDLDILERIQNRLDLIESQKNN</sequence>
<dbReference type="Proteomes" id="UP000561681">
    <property type="component" value="Unassembled WGS sequence"/>
</dbReference>